<evidence type="ECO:0000256" key="1">
    <source>
        <dbReference type="ARBA" id="ARBA00004123"/>
    </source>
</evidence>
<dbReference type="InterPro" id="IPR054300">
    <property type="entry name" value="OB_DPOA2"/>
</dbReference>
<evidence type="ECO:0000259" key="7">
    <source>
        <dbReference type="Pfam" id="PF22062"/>
    </source>
</evidence>
<comment type="similarity">
    <text evidence="2">Belongs to the DNA polymerase alpha subunit B family.</text>
</comment>
<dbReference type="Pfam" id="PF22062">
    <property type="entry name" value="OB_DPOA2"/>
    <property type="match status" value="1"/>
</dbReference>
<evidence type="ECO:0000313" key="8">
    <source>
        <dbReference type="EMBL" id="PIA16965.1"/>
    </source>
</evidence>
<organism evidence="8 9">
    <name type="scientific">Coemansia reversa (strain ATCC 12441 / NRRL 1564)</name>
    <dbReference type="NCBI Taxonomy" id="763665"/>
    <lineage>
        <taxon>Eukaryota</taxon>
        <taxon>Fungi</taxon>
        <taxon>Fungi incertae sedis</taxon>
        <taxon>Zoopagomycota</taxon>
        <taxon>Kickxellomycotina</taxon>
        <taxon>Kickxellomycetes</taxon>
        <taxon>Kickxellales</taxon>
        <taxon>Kickxellaceae</taxon>
        <taxon>Coemansia</taxon>
    </lineage>
</organism>
<dbReference type="GO" id="GO:0003677">
    <property type="term" value="F:DNA binding"/>
    <property type="evidence" value="ECO:0007669"/>
    <property type="project" value="InterPro"/>
</dbReference>
<evidence type="ECO:0000256" key="3">
    <source>
        <dbReference type="ARBA" id="ARBA00018596"/>
    </source>
</evidence>
<proteinExistence type="inferred from homology"/>
<dbReference type="PANTHER" id="PTHR23061:SF12">
    <property type="entry name" value="DNA POLYMERASE ALPHA SUBUNIT B"/>
    <property type="match status" value="1"/>
</dbReference>
<name>A0A2G5BD77_COERN</name>
<dbReference type="InterPro" id="IPR016722">
    <property type="entry name" value="DNA_pol_alpha_bsu"/>
</dbReference>
<dbReference type="AlphaFoldDB" id="A0A2G5BD77"/>
<dbReference type="OrthoDB" id="336885at2759"/>
<dbReference type="Pfam" id="PF04042">
    <property type="entry name" value="DNA_pol_E_B"/>
    <property type="match status" value="1"/>
</dbReference>
<reference evidence="8 9" key="1">
    <citation type="journal article" date="2015" name="Genome Biol. Evol.">
        <title>Phylogenomic analyses indicate that early fungi evolved digesting cell walls of algal ancestors of land plants.</title>
        <authorList>
            <person name="Chang Y."/>
            <person name="Wang S."/>
            <person name="Sekimoto S."/>
            <person name="Aerts A.L."/>
            <person name="Choi C."/>
            <person name="Clum A."/>
            <person name="LaButti K.M."/>
            <person name="Lindquist E.A."/>
            <person name="Yee Ngan C."/>
            <person name="Ohm R.A."/>
            <person name="Salamov A.A."/>
            <person name="Grigoriev I.V."/>
            <person name="Spatafora J.W."/>
            <person name="Berbee M.L."/>
        </authorList>
    </citation>
    <scope>NUCLEOTIDE SEQUENCE [LARGE SCALE GENOMIC DNA]</scope>
    <source>
        <strain evidence="8 9">NRRL 1564</strain>
    </source>
</reference>
<feature type="domain" description="DNA polymerase alpha/delta/epsilon subunit B" evidence="6">
    <location>
        <begin position="142"/>
        <end position="348"/>
    </location>
</feature>
<gene>
    <name evidence="8" type="ORF">COEREDRAFT_28023</name>
</gene>
<dbReference type="EMBL" id="KZ303496">
    <property type="protein sequence ID" value="PIA16965.1"/>
    <property type="molecule type" value="Genomic_DNA"/>
</dbReference>
<sequence length="376" mass="40419">RYMFERLGARANTVNRRIERMAADVKAEYAIDALANPTYPHQDMVTTVGRIVGIDTDGGGTAAIGSDTLFLETSRRLGGGRRVALDVHGAASFSLFPGQVVVAEGKNLKGTEFAVSRFRALPRLRKHDTDSSGSSLASFDAVVAAGPYTLDDNLEFEPLRDLVEHVLAARPSLVLLLGPFISEAHPLLRAGKTDLTPEELFAARVSPLLERLQDALPHSAVRLVPAADDLCSPFAAFPQPPLARELLARLRVPRAVESLANPVQVAVNGVAMAVANSDALAPLARAEVSRLPTLSDRLPRLAWHLIEQRHFCPLATPPSTILAAHDAQLCMHTMPDIFITPSHLRPFAHVHDGVVLLNPGHASKGFSGGTFARIAV</sequence>
<feature type="domain" description="DNA polymerase alpha subunit B OB" evidence="7">
    <location>
        <begin position="12"/>
        <end position="117"/>
    </location>
</feature>
<dbReference type="InterPro" id="IPR007185">
    <property type="entry name" value="DNA_pol_a/d/e_bsu"/>
</dbReference>
<dbReference type="PANTHER" id="PTHR23061">
    <property type="entry name" value="DNA POLYMERASE 2 ALPHA 70 KDA SUBUNIT"/>
    <property type="match status" value="1"/>
</dbReference>
<dbReference type="Proteomes" id="UP000242474">
    <property type="component" value="Unassembled WGS sequence"/>
</dbReference>
<feature type="non-terminal residue" evidence="8">
    <location>
        <position position="1"/>
    </location>
</feature>
<comment type="subcellular location">
    <subcellularLocation>
        <location evidence="1">Nucleus</location>
    </subcellularLocation>
</comment>
<evidence type="ECO:0000256" key="4">
    <source>
        <dbReference type="ARBA" id="ARBA00022705"/>
    </source>
</evidence>
<keyword evidence="5" id="KW-0539">Nucleus</keyword>
<evidence type="ECO:0000259" key="6">
    <source>
        <dbReference type="Pfam" id="PF04042"/>
    </source>
</evidence>
<protein>
    <recommendedName>
        <fullName evidence="3">DNA polymerase alpha subunit B</fullName>
    </recommendedName>
</protein>
<keyword evidence="4" id="KW-0235">DNA replication</keyword>
<dbReference type="STRING" id="763665.A0A2G5BD77"/>
<dbReference type="PIRSF" id="PIRSF018300">
    <property type="entry name" value="DNA_pol_alph_2"/>
    <property type="match status" value="1"/>
</dbReference>
<keyword evidence="9" id="KW-1185">Reference proteome</keyword>
<evidence type="ECO:0000256" key="5">
    <source>
        <dbReference type="ARBA" id="ARBA00023242"/>
    </source>
</evidence>
<dbReference type="Gene3D" id="3.60.21.60">
    <property type="match status" value="2"/>
</dbReference>
<feature type="non-terminal residue" evidence="8">
    <location>
        <position position="376"/>
    </location>
</feature>
<dbReference type="GO" id="GO:0005658">
    <property type="term" value="C:alpha DNA polymerase:primase complex"/>
    <property type="evidence" value="ECO:0007669"/>
    <property type="project" value="TreeGrafter"/>
</dbReference>
<evidence type="ECO:0000313" key="9">
    <source>
        <dbReference type="Proteomes" id="UP000242474"/>
    </source>
</evidence>
<evidence type="ECO:0000256" key="2">
    <source>
        <dbReference type="ARBA" id="ARBA00007299"/>
    </source>
</evidence>
<dbReference type="GO" id="GO:0006270">
    <property type="term" value="P:DNA replication initiation"/>
    <property type="evidence" value="ECO:0007669"/>
    <property type="project" value="TreeGrafter"/>
</dbReference>
<accession>A0A2G5BD77</accession>